<dbReference type="AlphaFoldDB" id="A0A917BIK1"/>
<feature type="region of interest" description="Disordered" evidence="1">
    <location>
        <begin position="138"/>
        <end position="202"/>
    </location>
</feature>
<reference evidence="2" key="1">
    <citation type="journal article" date="2014" name="Int. J. Syst. Evol. Microbiol.">
        <title>Complete genome sequence of Corynebacterium casei LMG S-19264T (=DSM 44701T), isolated from a smear-ripened cheese.</title>
        <authorList>
            <consortium name="US DOE Joint Genome Institute (JGI-PGF)"/>
            <person name="Walter F."/>
            <person name="Albersmeier A."/>
            <person name="Kalinowski J."/>
            <person name="Ruckert C."/>
        </authorList>
    </citation>
    <scope>NUCLEOTIDE SEQUENCE</scope>
    <source>
        <strain evidence="2">CGMCC 1.16067</strain>
    </source>
</reference>
<feature type="compositionally biased region" description="Polar residues" evidence="1">
    <location>
        <begin position="32"/>
        <end position="56"/>
    </location>
</feature>
<proteinExistence type="predicted"/>
<dbReference type="Proteomes" id="UP000649179">
    <property type="component" value="Unassembled WGS sequence"/>
</dbReference>
<dbReference type="EMBL" id="BMKQ01000001">
    <property type="protein sequence ID" value="GGF41657.1"/>
    <property type="molecule type" value="Genomic_DNA"/>
</dbReference>
<keyword evidence="3" id="KW-1185">Reference proteome</keyword>
<feature type="region of interest" description="Disordered" evidence="1">
    <location>
        <begin position="32"/>
        <end position="63"/>
    </location>
</feature>
<gene>
    <name evidence="2" type="ORF">GCM10011519_14320</name>
</gene>
<evidence type="ECO:0000313" key="3">
    <source>
        <dbReference type="Proteomes" id="UP000649179"/>
    </source>
</evidence>
<accession>A0A917BIK1</accession>
<protein>
    <submittedName>
        <fullName evidence="2">Uncharacterized protein</fullName>
    </submittedName>
</protein>
<organism evidence="2 3">
    <name type="scientific">Marmoricola endophyticus</name>
    <dbReference type="NCBI Taxonomy" id="2040280"/>
    <lineage>
        <taxon>Bacteria</taxon>
        <taxon>Bacillati</taxon>
        <taxon>Actinomycetota</taxon>
        <taxon>Actinomycetes</taxon>
        <taxon>Propionibacteriales</taxon>
        <taxon>Nocardioidaceae</taxon>
        <taxon>Marmoricola</taxon>
    </lineage>
</organism>
<evidence type="ECO:0000256" key="1">
    <source>
        <dbReference type="SAM" id="MobiDB-lite"/>
    </source>
</evidence>
<evidence type="ECO:0000313" key="2">
    <source>
        <dbReference type="EMBL" id="GGF41657.1"/>
    </source>
</evidence>
<feature type="compositionally biased region" description="Basic and acidic residues" evidence="1">
    <location>
        <begin position="173"/>
        <end position="195"/>
    </location>
</feature>
<dbReference type="RefSeq" id="WP_188779158.1">
    <property type="nucleotide sequence ID" value="NZ_BMKQ01000001.1"/>
</dbReference>
<reference evidence="2" key="2">
    <citation type="submission" date="2020-09" db="EMBL/GenBank/DDBJ databases">
        <authorList>
            <person name="Sun Q."/>
            <person name="Zhou Y."/>
        </authorList>
    </citation>
    <scope>NUCLEOTIDE SEQUENCE</scope>
    <source>
        <strain evidence="2">CGMCC 1.16067</strain>
    </source>
</reference>
<name>A0A917BIK1_9ACTN</name>
<feature type="compositionally biased region" description="Basic and acidic residues" evidence="1">
    <location>
        <begin position="142"/>
        <end position="155"/>
    </location>
</feature>
<comment type="caution">
    <text evidence="2">The sequence shown here is derived from an EMBL/GenBank/DDBJ whole genome shotgun (WGS) entry which is preliminary data.</text>
</comment>
<sequence length="202" mass="21639">MNLSKNVLARTAAGTLAGAGLVTASVIGAQQATAGPSGSTTSLAAHSPGQASACRSTSHHHSPLGVRIGKAPQSLTKDLQALRAKQREGLAAIRKDAADGKYGKEVQERVEKREQRIEKHRASLPEKLRSDLDALQKMQPGADRRAAAQKIREGRLSGAYGAEVQEHAQTAKKKQDERKQTCQDQRQQRKEDKESGSSSTEG</sequence>